<dbReference type="InterPro" id="IPR007822">
    <property type="entry name" value="LANC-like"/>
</dbReference>
<feature type="binding site" evidence="1">
    <location>
        <position position="328"/>
    </location>
    <ligand>
        <name>Zn(2+)</name>
        <dbReference type="ChEBI" id="CHEBI:29105"/>
    </ligand>
</feature>
<dbReference type="Pfam" id="PF05147">
    <property type="entry name" value="LANC_like"/>
    <property type="match status" value="1"/>
</dbReference>
<evidence type="ECO:0000256" key="1">
    <source>
        <dbReference type="PIRSR" id="PIRSR607822-1"/>
    </source>
</evidence>
<sequence length="408" mass="42982">MTTPTMVEAVVAACLERLPALGPPPENEPWAAHSLTRGAAGIALAHVERAHQGACSWPAAHAWIVQACAGQVSASPNTGLFQGLPAIAFLLHATGGRYRGGLADIARPLADLVHQRATDAHARIIAGRPTEFREYDVFFGLTGLGALLLRLDPGGGALEHLLTALVALTRPVRVDGVWLPGWWVGHDPHRRRSAEFPGGHANLGMAHGITGPLALLALTARNGLTVDGHDEAIAAILAFLDDWRQDGPHGPWWPQWISRADHANARPSQTGPGRPSWCYGTPGIARAGQLAALATTNTTAQHAYETALAACLADPAQQNLITDPGLCHGAAGLYQTAWHAARDAAIPTLAAHLPQLADRLTRLAALPHEHGPGFLDGDAGTLLALHTLRRHVSDPPPASGWDACLLLT</sequence>
<reference evidence="2 3" key="1">
    <citation type="submission" date="2020-08" db="EMBL/GenBank/DDBJ databases">
        <title>Sequencing the genomes of 1000 actinobacteria strains.</title>
        <authorList>
            <person name="Klenk H.-P."/>
        </authorList>
    </citation>
    <scope>NUCLEOTIDE SEQUENCE [LARGE SCALE GENOMIC DNA]</scope>
    <source>
        <strain evidence="2 3">DSM 45823</strain>
    </source>
</reference>
<dbReference type="AlphaFoldDB" id="A0A7W3MVX0"/>
<dbReference type="Proteomes" id="UP000539313">
    <property type="component" value="Unassembled WGS sequence"/>
</dbReference>
<organism evidence="2 3">
    <name type="scientific">Thermomonospora cellulosilytica</name>
    <dbReference type="NCBI Taxonomy" id="1411118"/>
    <lineage>
        <taxon>Bacteria</taxon>
        <taxon>Bacillati</taxon>
        <taxon>Actinomycetota</taxon>
        <taxon>Actinomycetes</taxon>
        <taxon>Streptosporangiales</taxon>
        <taxon>Thermomonosporaceae</taxon>
        <taxon>Thermomonospora</taxon>
    </lineage>
</organism>
<evidence type="ECO:0000313" key="3">
    <source>
        <dbReference type="Proteomes" id="UP000539313"/>
    </source>
</evidence>
<keyword evidence="1" id="KW-0479">Metal-binding</keyword>
<dbReference type="GO" id="GO:0031179">
    <property type="term" value="P:peptide modification"/>
    <property type="evidence" value="ECO:0007669"/>
    <property type="project" value="InterPro"/>
</dbReference>
<dbReference type="Gene3D" id="1.50.10.20">
    <property type="match status" value="1"/>
</dbReference>
<dbReference type="SMART" id="SM01260">
    <property type="entry name" value="LANC_like"/>
    <property type="match status" value="1"/>
</dbReference>
<dbReference type="InterPro" id="IPR033889">
    <property type="entry name" value="LanC"/>
</dbReference>
<dbReference type="RefSeq" id="WP_246442030.1">
    <property type="nucleotide sequence ID" value="NZ_JACJII010000001.1"/>
</dbReference>
<name>A0A7W3MVX0_9ACTN</name>
<feature type="binding site" evidence="1">
    <location>
        <position position="327"/>
    </location>
    <ligand>
        <name>Zn(2+)</name>
        <dbReference type="ChEBI" id="CHEBI:29105"/>
    </ligand>
</feature>
<feature type="binding site" evidence="1">
    <location>
        <position position="278"/>
    </location>
    <ligand>
        <name>Zn(2+)</name>
        <dbReference type="ChEBI" id="CHEBI:29105"/>
    </ligand>
</feature>
<dbReference type="EMBL" id="JACJII010000001">
    <property type="protein sequence ID" value="MBA9002858.1"/>
    <property type="molecule type" value="Genomic_DNA"/>
</dbReference>
<proteinExistence type="predicted"/>
<keyword evidence="1" id="KW-0862">Zinc</keyword>
<protein>
    <recommendedName>
        <fullName evidence="4">Lanthionine synthetase C family protein</fullName>
    </recommendedName>
</protein>
<dbReference type="SUPFAM" id="SSF158745">
    <property type="entry name" value="LanC-like"/>
    <property type="match status" value="1"/>
</dbReference>
<evidence type="ECO:0008006" key="4">
    <source>
        <dbReference type="Google" id="ProtNLM"/>
    </source>
</evidence>
<accession>A0A7W3MVX0</accession>
<dbReference type="PRINTS" id="PR01955">
    <property type="entry name" value="LANCFRANKIA"/>
</dbReference>
<comment type="caution">
    <text evidence="2">The sequence shown here is derived from an EMBL/GenBank/DDBJ whole genome shotgun (WGS) entry which is preliminary data.</text>
</comment>
<gene>
    <name evidence="2" type="ORF">HNR21_001740</name>
</gene>
<dbReference type="GO" id="GO:0046872">
    <property type="term" value="F:metal ion binding"/>
    <property type="evidence" value="ECO:0007669"/>
    <property type="project" value="UniProtKB-KW"/>
</dbReference>
<dbReference type="CDD" id="cd04793">
    <property type="entry name" value="LanC"/>
    <property type="match status" value="1"/>
</dbReference>
<dbReference type="PRINTS" id="PR01950">
    <property type="entry name" value="LANCSUPER"/>
</dbReference>
<evidence type="ECO:0000313" key="2">
    <source>
        <dbReference type="EMBL" id="MBA9002858.1"/>
    </source>
</evidence>
<keyword evidence="3" id="KW-1185">Reference proteome</keyword>